<evidence type="ECO:0000256" key="35">
    <source>
        <dbReference type="ARBA" id="ARBA00048691"/>
    </source>
</evidence>
<dbReference type="EMBL" id="LSMT01000006">
    <property type="protein sequence ID" value="PFX34175.1"/>
    <property type="molecule type" value="Genomic_DNA"/>
</dbReference>
<dbReference type="SUPFAM" id="SSF82866">
    <property type="entry name" value="Multidrug efflux transporter AcrB transmembrane domain"/>
    <property type="match status" value="1"/>
</dbReference>
<feature type="transmembrane region" description="Helical" evidence="49">
    <location>
        <begin position="492"/>
        <end position="514"/>
    </location>
</feature>
<comment type="catalytic activity">
    <reaction evidence="36">
        <text>hexadecanoyl-[ACP] + H2O = hexadecanoate + holo-[ACP] + H(+)</text>
        <dbReference type="Rhea" id="RHEA:41932"/>
        <dbReference type="Rhea" id="RHEA-COMP:9652"/>
        <dbReference type="Rhea" id="RHEA-COMP:9685"/>
        <dbReference type="ChEBI" id="CHEBI:7896"/>
        <dbReference type="ChEBI" id="CHEBI:15377"/>
        <dbReference type="ChEBI" id="CHEBI:15378"/>
        <dbReference type="ChEBI" id="CHEBI:64479"/>
        <dbReference type="ChEBI" id="CHEBI:78483"/>
        <dbReference type="EC" id="3.1.2.14"/>
    </reaction>
    <physiologicalReaction direction="left-to-right" evidence="36">
        <dbReference type="Rhea" id="RHEA:41933"/>
    </physiologicalReaction>
</comment>
<comment type="catalytic activity">
    <reaction evidence="14">
        <text>(3R)-hydroxyhexadecanoyl-[ACP] = (2E)-hexadecenoyl-[ACP] + H2O</text>
        <dbReference type="Rhea" id="RHEA:41908"/>
        <dbReference type="Rhea" id="RHEA-COMP:9650"/>
        <dbReference type="Rhea" id="RHEA-COMP:9651"/>
        <dbReference type="ChEBI" id="CHEBI:15377"/>
        <dbReference type="ChEBI" id="CHEBI:78480"/>
        <dbReference type="ChEBI" id="CHEBI:78481"/>
    </reaction>
    <physiologicalReaction direction="left-to-right" evidence="14">
        <dbReference type="Rhea" id="RHEA:41909"/>
    </physiologicalReaction>
</comment>
<evidence type="ECO:0000256" key="6">
    <source>
        <dbReference type="ARBA" id="ARBA00022898"/>
    </source>
</evidence>
<dbReference type="InterPro" id="IPR057326">
    <property type="entry name" value="KR_dom"/>
</dbReference>
<comment type="catalytic activity">
    <reaction evidence="30">
        <text>tetradecanoyl-[ACP] + H2O = tetradecanoate + holo-[ACP] + H(+)</text>
        <dbReference type="Rhea" id="RHEA:30123"/>
        <dbReference type="Rhea" id="RHEA-COMP:9648"/>
        <dbReference type="Rhea" id="RHEA-COMP:9685"/>
        <dbReference type="ChEBI" id="CHEBI:15377"/>
        <dbReference type="ChEBI" id="CHEBI:15378"/>
        <dbReference type="ChEBI" id="CHEBI:30807"/>
        <dbReference type="ChEBI" id="CHEBI:64479"/>
        <dbReference type="ChEBI" id="CHEBI:78477"/>
        <dbReference type="EC" id="3.1.2.14"/>
    </reaction>
    <physiologicalReaction direction="left-to-right" evidence="30">
        <dbReference type="Rhea" id="RHEA:30124"/>
    </physiologicalReaction>
</comment>
<comment type="catalytic activity">
    <reaction evidence="32">
        <text>a fatty acyl-[ACP] + malonyl-[ACP] + H(+) = a 3-oxoacyl-[ACP] + holo-[ACP] + CO2</text>
        <dbReference type="Rhea" id="RHEA:22836"/>
        <dbReference type="Rhea" id="RHEA-COMP:9623"/>
        <dbReference type="Rhea" id="RHEA-COMP:9685"/>
        <dbReference type="Rhea" id="RHEA-COMP:9916"/>
        <dbReference type="Rhea" id="RHEA-COMP:14125"/>
        <dbReference type="ChEBI" id="CHEBI:15378"/>
        <dbReference type="ChEBI" id="CHEBI:16526"/>
        <dbReference type="ChEBI" id="CHEBI:64479"/>
        <dbReference type="ChEBI" id="CHEBI:78449"/>
        <dbReference type="ChEBI" id="CHEBI:78776"/>
        <dbReference type="ChEBI" id="CHEBI:138651"/>
        <dbReference type="EC" id="2.3.1.41"/>
    </reaction>
    <physiologicalReaction direction="left-to-right" evidence="32">
        <dbReference type="Rhea" id="RHEA:22837"/>
    </physiologicalReaction>
</comment>
<dbReference type="InterPro" id="IPR014030">
    <property type="entry name" value="Ketoacyl_synth_N"/>
</dbReference>
<dbReference type="Pfam" id="PF00975">
    <property type="entry name" value="Thioesterase"/>
    <property type="match status" value="1"/>
</dbReference>
<evidence type="ECO:0000259" key="50">
    <source>
        <dbReference type="PROSITE" id="PS50075"/>
    </source>
</evidence>
<evidence type="ECO:0000256" key="15">
    <source>
        <dbReference type="ARBA" id="ARBA00023402"/>
    </source>
</evidence>
<dbReference type="InterPro" id="IPR001031">
    <property type="entry name" value="Thioesterase"/>
</dbReference>
<evidence type="ECO:0000256" key="18">
    <source>
        <dbReference type="ARBA" id="ARBA00047394"/>
    </source>
</evidence>
<evidence type="ECO:0000256" key="17">
    <source>
        <dbReference type="ARBA" id="ARBA00047300"/>
    </source>
</evidence>
<dbReference type="InterPro" id="IPR050091">
    <property type="entry name" value="PKS_NRPS_Biosynth_Enz"/>
</dbReference>
<evidence type="ECO:0000256" key="34">
    <source>
        <dbReference type="ARBA" id="ARBA00048650"/>
    </source>
</evidence>
<evidence type="ECO:0000313" key="53">
    <source>
        <dbReference type="EMBL" id="PFX34175.1"/>
    </source>
</evidence>
<evidence type="ECO:0000256" key="12">
    <source>
        <dbReference type="ARBA" id="ARBA00023398"/>
    </source>
</evidence>
<dbReference type="InterPro" id="IPR036736">
    <property type="entry name" value="ACP-like_sf"/>
</dbReference>
<dbReference type="InterPro" id="IPR013968">
    <property type="entry name" value="PKS_KR"/>
</dbReference>
<dbReference type="Pfam" id="PF14765">
    <property type="entry name" value="PS-DH"/>
    <property type="match status" value="1"/>
</dbReference>
<dbReference type="GO" id="GO:0006633">
    <property type="term" value="P:fatty acid biosynthetic process"/>
    <property type="evidence" value="ECO:0007669"/>
    <property type="project" value="UniProtKB-UniPathway"/>
</dbReference>
<dbReference type="Gene3D" id="1.20.1640.10">
    <property type="entry name" value="Multidrug efflux transporter AcrB transmembrane domain"/>
    <property type="match status" value="1"/>
</dbReference>
<feature type="region of interest" description="N-terminal hotdog fold" evidence="47">
    <location>
        <begin position="1562"/>
        <end position="1689"/>
    </location>
</feature>
<evidence type="ECO:0000256" key="49">
    <source>
        <dbReference type="SAM" id="Phobius"/>
    </source>
</evidence>
<dbReference type="CDD" id="cd05188">
    <property type="entry name" value="MDR"/>
    <property type="match status" value="1"/>
</dbReference>
<dbReference type="GO" id="GO:0004315">
    <property type="term" value="F:3-oxoacyl-[acyl-carrier-protein] synthase activity"/>
    <property type="evidence" value="ECO:0007669"/>
    <property type="project" value="UniProtKB-EC"/>
</dbReference>
<evidence type="ECO:0000256" key="33">
    <source>
        <dbReference type="ARBA" id="ARBA00048571"/>
    </source>
</evidence>
<comment type="catalytic activity">
    <reaction evidence="15">
        <text>(3R)-hydroxybutanoyl-[ACP] = (2E)-butenoyl-[ACP] + H2O</text>
        <dbReference type="Rhea" id="RHEA:41808"/>
        <dbReference type="Rhea" id="RHEA-COMP:9626"/>
        <dbReference type="Rhea" id="RHEA-COMP:9627"/>
        <dbReference type="ChEBI" id="CHEBI:15377"/>
        <dbReference type="ChEBI" id="CHEBI:78451"/>
        <dbReference type="ChEBI" id="CHEBI:78453"/>
    </reaction>
    <physiologicalReaction direction="left-to-right" evidence="15">
        <dbReference type="Rhea" id="RHEA:41809"/>
    </physiologicalReaction>
</comment>
<comment type="catalytic activity">
    <reaction evidence="19">
        <text>a (3R)-hydroxyacyl-[ACP] + NADP(+) = a 3-oxoacyl-[ACP] + NADPH + H(+)</text>
        <dbReference type="Rhea" id="RHEA:17397"/>
        <dbReference type="Rhea" id="RHEA-COMP:9916"/>
        <dbReference type="Rhea" id="RHEA-COMP:9945"/>
        <dbReference type="ChEBI" id="CHEBI:15378"/>
        <dbReference type="ChEBI" id="CHEBI:57783"/>
        <dbReference type="ChEBI" id="CHEBI:58349"/>
        <dbReference type="ChEBI" id="CHEBI:78776"/>
        <dbReference type="ChEBI" id="CHEBI:78827"/>
        <dbReference type="EC" id="1.1.1.100"/>
    </reaction>
    <physiologicalReaction direction="right-to-left" evidence="19">
        <dbReference type="Rhea" id="RHEA:17399"/>
    </physiologicalReaction>
</comment>
<dbReference type="PROSITE" id="PS52004">
    <property type="entry name" value="KS3_2"/>
    <property type="match status" value="1"/>
</dbReference>
<comment type="catalytic activity">
    <reaction evidence="24">
        <text>(2E)-hexadecenoyl-[ACP] + NADPH + H(+) = hexadecanoyl-[ACP] + NADP(+)</text>
        <dbReference type="Rhea" id="RHEA:41912"/>
        <dbReference type="Rhea" id="RHEA-COMP:9651"/>
        <dbReference type="Rhea" id="RHEA-COMP:9652"/>
        <dbReference type="ChEBI" id="CHEBI:15378"/>
        <dbReference type="ChEBI" id="CHEBI:57783"/>
        <dbReference type="ChEBI" id="CHEBI:58349"/>
        <dbReference type="ChEBI" id="CHEBI:78481"/>
        <dbReference type="ChEBI" id="CHEBI:78483"/>
    </reaction>
    <physiologicalReaction direction="left-to-right" evidence="24">
        <dbReference type="Rhea" id="RHEA:41913"/>
    </physiologicalReaction>
</comment>
<evidence type="ECO:0000256" key="4">
    <source>
        <dbReference type="ARBA" id="ARBA00022679"/>
    </source>
</evidence>
<reference evidence="54" key="1">
    <citation type="journal article" date="2017" name="bioRxiv">
        <title>Comparative analysis of the genomes of Stylophora pistillata and Acropora digitifera provides evidence for extensive differences between species of corals.</title>
        <authorList>
            <person name="Voolstra C.R."/>
            <person name="Li Y."/>
            <person name="Liew Y.J."/>
            <person name="Baumgarten S."/>
            <person name="Zoccola D."/>
            <person name="Flot J.-F."/>
            <person name="Tambutte S."/>
            <person name="Allemand D."/>
            <person name="Aranda M."/>
        </authorList>
    </citation>
    <scope>NUCLEOTIDE SEQUENCE [LARGE SCALE GENOMIC DNA]</scope>
</reference>
<evidence type="ECO:0000256" key="28">
    <source>
        <dbReference type="ARBA" id="ARBA00048051"/>
    </source>
</evidence>
<comment type="catalytic activity">
    <reaction evidence="28">
        <text>hexadecanoyl-[ACP] + malonyl-[ACP] + H(+) = 3-oxooctadecanoyl-[ACP] + holo-[ACP] + CO2</text>
        <dbReference type="Rhea" id="RHEA:41916"/>
        <dbReference type="Rhea" id="RHEA-COMP:9623"/>
        <dbReference type="Rhea" id="RHEA-COMP:9652"/>
        <dbReference type="Rhea" id="RHEA-COMP:9653"/>
        <dbReference type="Rhea" id="RHEA-COMP:9685"/>
        <dbReference type="ChEBI" id="CHEBI:15378"/>
        <dbReference type="ChEBI" id="CHEBI:16526"/>
        <dbReference type="ChEBI" id="CHEBI:64479"/>
        <dbReference type="ChEBI" id="CHEBI:78449"/>
        <dbReference type="ChEBI" id="CHEBI:78483"/>
        <dbReference type="ChEBI" id="CHEBI:78487"/>
    </reaction>
    <physiologicalReaction direction="left-to-right" evidence="28">
        <dbReference type="Rhea" id="RHEA:41917"/>
    </physiologicalReaction>
</comment>
<dbReference type="InterPro" id="IPR020841">
    <property type="entry name" value="PKS_Beta-ketoAc_synthase_dom"/>
</dbReference>
<evidence type="ECO:0000313" key="54">
    <source>
        <dbReference type="Proteomes" id="UP000225706"/>
    </source>
</evidence>
<evidence type="ECO:0000256" key="47">
    <source>
        <dbReference type="PROSITE-ProRule" id="PRU01363"/>
    </source>
</evidence>
<comment type="catalytic activity">
    <reaction evidence="18">
        <text>hexanoyl-[ACP] + malonyl-[ACP] + H(+) = 3-oxooctanoyl-[ACP] + holo-[ACP] + CO2</text>
        <dbReference type="Rhea" id="RHEA:41836"/>
        <dbReference type="Rhea" id="RHEA-COMP:9623"/>
        <dbReference type="Rhea" id="RHEA-COMP:9632"/>
        <dbReference type="Rhea" id="RHEA-COMP:9633"/>
        <dbReference type="Rhea" id="RHEA-COMP:9685"/>
        <dbReference type="ChEBI" id="CHEBI:15378"/>
        <dbReference type="ChEBI" id="CHEBI:16526"/>
        <dbReference type="ChEBI" id="CHEBI:64479"/>
        <dbReference type="ChEBI" id="CHEBI:78449"/>
        <dbReference type="ChEBI" id="CHEBI:78459"/>
        <dbReference type="ChEBI" id="CHEBI:78460"/>
    </reaction>
    <physiologicalReaction direction="left-to-right" evidence="18">
        <dbReference type="Rhea" id="RHEA:41837"/>
    </physiologicalReaction>
</comment>
<evidence type="ECO:0000256" key="23">
    <source>
        <dbReference type="ARBA" id="ARBA00047578"/>
    </source>
</evidence>
<evidence type="ECO:0000256" key="30">
    <source>
        <dbReference type="ARBA" id="ARBA00048289"/>
    </source>
</evidence>
<feature type="transmembrane region" description="Helical" evidence="49">
    <location>
        <begin position="463"/>
        <end position="485"/>
    </location>
</feature>
<dbReference type="CDD" id="cd00833">
    <property type="entry name" value="PKS"/>
    <property type="match status" value="1"/>
</dbReference>
<feature type="active site" description="Proton acceptor; for dehydratase activity" evidence="47">
    <location>
        <position position="1595"/>
    </location>
</feature>
<evidence type="ECO:0000256" key="40">
    <source>
        <dbReference type="ARBA" id="ARBA00049171"/>
    </source>
</evidence>
<comment type="catalytic activity">
    <reaction evidence="20">
        <text>3-oxodecanoyl-[ACP] + NADPH + H(+) = (3R)-hydroxydecanoyl-[ACP] + NADP(+)</text>
        <dbReference type="Rhea" id="RHEA:41856"/>
        <dbReference type="Rhea" id="RHEA-COMP:9637"/>
        <dbReference type="Rhea" id="RHEA-COMP:9638"/>
        <dbReference type="ChEBI" id="CHEBI:15378"/>
        <dbReference type="ChEBI" id="CHEBI:57783"/>
        <dbReference type="ChEBI" id="CHEBI:58349"/>
        <dbReference type="ChEBI" id="CHEBI:78464"/>
        <dbReference type="ChEBI" id="CHEBI:78466"/>
    </reaction>
    <physiologicalReaction direction="left-to-right" evidence="20">
        <dbReference type="Rhea" id="RHEA:41857"/>
    </physiologicalReaction>
</comment>
<comment type="function">
    <text evidence="16">Fatty acid synthetase is a multifunctional enzyme that catalyzes the de novo biosynthesis of long-chain saturated fatty acids starting from acetyl-CoA and malonyl-CoA in the presence of NADPH. This multifunctional protein contains 7 catalytic activities and a site for the binding of the prosthetic group 4'-phosphopantetheine of the acyl carrier protein ([ACP]) domain.</text>
</comment>
<comment type="catalytic activity">
    <reaction evidence="31">
        <text>(2E)-octenoyl-[ACP] + NADPH + H(+) = octanoyl-[ACP] + NADP(+)</text>
        <dbReference type="Rhea" id="RHEA:41848"/>
        <dbReference type="Rhea" id="RHEA-COMP:9635"/>
        <dbReference type="Rhea" id="RHEA-COMP:9636"/>
        <dbReference type="ChEBI" id="CHEBI:15378"/>
        <dbReference type="ChEBI" id="CHEBI:57783"/>
        <dbReference type="ChEBI" id="CHEBI:58349"/>
        <dbReference type="ChEBI" id="CHEBI:78462"/>
        <dbReference type="ChEBI" id="CHEBI:78463"/>
    </reaction>
    <physiologicalReaction direction="left-to-right" evidence="31">
        <dbReference type="Rhea" id="RHEA:41849"/>
    </physiologicalReaction>
</comment>
<protein>
    <submittedName>
        <fullName evidence="53">Phthiocerol synthesis polyketide synthase type I PpsC</fullName>
    </submittedName>
</protein>
<sequence>MGFIRLRIGHDSLDRFTAADSQSRQDLRRSARFFPVLDARQEQVIITPSRGQNILSAVCLDDAVLLHRAVVNIIGYKELCFKQIPSSKGGNIPNQECVISSPFELTGGRFENLSDFLSILHRELKHPTTVLSTGQTFNSSSEQIFSNLRFKSNTASLSAEADALRIIYYVKKTTSDVEDQRVLTFEATRVKELKTSCLWCRSTRSTLPYQGDFRKKSAQRLQNFAKQLAKKLTSKGGKVLALAITAGIVIMCVGCALHPFERTKSIDSLHQNHNSKKFAEEQRQFFGKETDISIVVPDEVEYSKNSLQTEITSMCKMLGEASYSEGIPQCWMTALLQWAKTQHRNCSDFDFYSCLEAFLDEVHGTYFRQDLVLRNEILNPRILASRVHLQIELHDRYREDRRVLEKLREDLATQSSLNLIAYSEKFLDLDDMFLLEKDTILLLSISIALTYIISTLSSTSSRIGFLLAITFGVLLLETAALMALWTIFLNQISFIVLMVTVVLSLGFNFQIAHAFVFSEKQAIRDRMIESFSSIWYPVLVSVLIAGSGSVSLGFIYPGLSEIFLQVVPVVLVLGLMHAFIILPPLIVLFLHFLDDVIYQNSYNVLPEKRSKVDGISLHSLDDRAKQNNCKRPGISIVGIGCRFPGASNKDQFWILLEQGKSSIDAFPRNRTEEYNAFAKLYHPKRFVSGRLCAVRGSYLEEIQNFDNKFFGISNQEARGMDPQQRILLQVVYEAIEDAGMLLEDLQRCKTGVFVGVMNLEYSSLITDSSNYRNIDQFSSTGITASIIANRVSFCLNLTGPSVAVDTACSSSLTALKLACDNLHNGDCDVAIVCAPNVLLNHAMQMVSSMAGLLAPDGRCKSFDASGDGYGRGEGFAAVILKLSNAAVSDKDDQYCEILACGMNNDGQNAVPMTAPSAKIQAQLSRMVLEQSGLAPEDVDYFEAHGTGTAIGDVVEVTSIADTYTRGTGILKRKLRVGSVKSNLNHTESTSGLAGLIKVALMIKNKRLVPTVNVHVLNPKLKLEEKGLVLQQTSEPWCTEIGKPRTGAVNSFGYGGSNVHAILREVTLINSLERNSIKHLNHVLTLSARSKEALQKMARHYSEWLRDHTNDRDENLVPDLCYSLNERRSQCPHRLAVAFSSTAEASKSLADYADDSPGWNKAVMYGEVDSSDSKIVYMFGGQGSQWYAMGRQLIETERVFREAILTVNNEVKALGVSWSLMDELLAPAEDKSRVSESRIAQPATFAVQYATARLLMSWRIFPSAVIGHSLGEFAAACIAGIITVKEAVELIFTRSTLQENCPNSGGMAALGLSEENARSLLMELRLSATLDVAAVNDGTSVTVSGDSQSIEALGEHVKNELKGAFWRVLGTKRAFHSSHMEIIKKPFQAAMKRLNFKPQLSKIPIYSTVRGDLLSGEKFDKDYWWQNIRCPVEFYSAIKHLLKDGHKQIIEISTQPILAHYVKQIALQEGLKEEEMPVVVTTLPRKRVPVPDQHKSFMQTTVRKLYTQGFPIDWKCVQENPSAKFVRSISYPWQEKNFWYREHPPQEIIPPLSTENIAKKPAHPYLGQVKMTDPYSGLFCWETEIDLHRFSILKDHALIQGGTVMPGAAYLEMAFAMLKDKFVGVSGLELRDVKLSSLLTLPDTQVRSLRLRLMKSDRVNEAKFHITSVQDDQSEINLSSGMTSIDLIHRQDKFEYEAPDGISSAVTALMDHKEKMPMDRFRQITENFGFKYGPNFSIIKQIWQSNNEGLCLLDISESSDIQSDSERFVIHPSILDACLQSCFVPLGTSSMDDKSIVPVGFKSVTLSGVPSTNQMYCHVTAKGNEFGKFDVRLLSPSGKVLLTMSEFRIAELTSSPRQLAFSELAYEVKWKEDSLEGQLGNAQILTCIVLKDSSSFSDSLVTRLEKENVNVITIDPPSERFYNKETEDSIKAEFSNILPGNSSTLSIVNLWPIETTLLPDSFEVIGQAEQLAFSSSVFLLQLLLEKDCFDSRLFLVTESTQTLDSCHKSTYARSIPWSSTVWGLRRTANLEEVNVRVSTVDLSNRMNVYEVDLLAHEIICGNNENEVAFRDGKRFVNRLFRADVLDRKTVKDTKKKLEDRNSLCISTMPPTGKLCLRDQSISRPSPSELTLEVLHCWIPSENLCDITKPNDCVFVFGKVTYPPEENKHNFKVGDEVCGVAPSGRISHSMYIQANNVFPKPRSFTTEQATCLPPCLAIAFKALQTVERRKENEKILIHEANRGPGLAAVVLAKALGFKVFCTVSDICEVSARATLLKLGADSVISQSSYSLNDDSTEPFDGVVFFYPPSSNALLKSSRCIRSGGHVAIFSSCFHGDVVFPGNTNIKYERDDVAEFLLTPLVYRKLSSESMKILESQETLEKLQAMEITSLDLGSSIKVVNASKYQQNRRPQFESFPPILIYSFGSFEEDALLGIPVLPRGLDVCGLKRNRTYLIAGGMRGFGFEVASWMAENGAKSVAVIGRSKPSDAKLQEIRQLESRTGAKIHTFRVDISNPDQMASLEEQLNSLPNVAGIVHTAMVLRDEFIKDLTFESFSEVMGPKIKGSFLLHQMSLSMDLDFFVMFSSMASIVGNMGQSSYSSCNAFQDSLAHYRRHVLGLPGLAINWGPISGAGVMERESGIVKLLTMAGLGFINAKEGVKHMAKVLMEDPGRCQLSLFDADWPRFIKSNPGLRASPRLLDITAEISGSDSQDGSTESLAQKIILEKDAEKRAELVNEYVASLITEWTGISSPSETDLNKSLYSYGADSTASLTLKMQLESNLQISFEVFYFMQPDTTPLKMAKDIIVKLAGQSDTLEAASQQPEPGETQESVSPQTQGDATDSGNVSRNQIQVVPLHTPAGAAVKFFCIHPSHRYALSLVPISSGFQGQDLIAFYALGFTDPTVVSEDWGSVRELATRYVQLIVKEQRCGPYFLGGYSYGGLLAYEIASLLTEQSQRVEFLAMIDTFPWSPLSRVVSPRLSSTLDERTLQQPRHIKIRYRGPLTFLESLDKRFSPKIRSTEGAEEIWGHLVDGGTIVLTCPGDHYSLSEVPHAHLTGSMLATALAFNYRMLFPEFPRPAGTFSQRRAVEKLSSGVKVFLHSKGGKKSPHFGELLFHEGANKLELRSALDEGETTEKEKIKKVIDFKDLRMVQPGRLVSNALKYAGRRRKVGVHQSGNLGRVASVITAKRVYNLEFIDYCDLKAFFNTLETVFAVTLLTT</sequence>
<comment type="catalytic activity">
    <reaction evidence="17">
        <text>3-oxooctadecanoyl-[ACP] + NADPH + H(+) = (3R)-hydroxyoctadecanoyl-[ACP] + NADP(+)</text>
        <dbReference type="Rhea" id="RHEA:41920"/>
        <dbReference type="Rhea" id="RHEA-COMP:9653"/>
        <dbReference type="Rhea" id="RHEA-COMP:9654"/>
        <dbReference type="ChEBI" id="CHEBI:15378"/>
        <dbReference type="ChEBI" id="CHEBI:57783"/>
        <dbReference type="ChEBI" id="CHEBI:58349"/>
        <dbReference type="ChEBI" id="CHEBI:78487"/>
        <dbReference type="ChEBI" id="CHEBI:78488"/>
    </reaction>
    <physiologicalReaction direction="left-to-right" evidence="17">
        <dbReference type="Rhea" id="RHEA:41921"/>
    </physiologicalReaction>
</comment>
<evidence type="ECO:0000259" key="51">
    <source>
        <dbReference type="PROSITE" id="PS52004"/>
    </source>
</evidence>
<comment type="catalytic activity">
    <reaction evidence="46">
        <text>octanoyl-[ACP] + malonyl-[ACP] + H(+) = 3-oxodecanoyl-[ACP] + holo-[ACP] + CO2</text>
        <dbReference type="Rhea" id="RHEA:41852"/>
        <dbReference type="Rhea" id="RHEA-COMP:9623"/>
        <dbReference type="Rhea" id="RHEA-COMP:9636"/>
        <dbReference type="Rhea" id="RHEA-COMP:9637"/>
        <dbReference type="Rhea" id="RHEA-COMP:9685"/>
        <dbReference type="ChEBI" id="CHEBI:15378"/>
        <dbReference type="ChEBI" id="CHEBI:16526"/>
        <dbReference type="ChEBI" id="CHEBI:64479"/>
        <dbReference type="ChEBI" id="CHEBI:78449"/>
        <dbReference type="ChEBI" id="CHEBI:78463"/>
        <dbReference type="ChEBI" id="CHEBI:78464"/>
    </reaction>
    <physiologicalReaction direction="left-to-right" evidence="46">
        <dbReference type="Rhea" id="RHEA:41853"/>
    </physiologicalReaction>
</comment>
<evidence type="ECO:0000256" key="42">
    <source>
        <dbReference type="ARBA" id="ARBA00049414"/>
    </source>
</evidence>
<dbReference type="Gene3D" id="3.40.50.720">
    <property type="entry name" value="NAD(P)-binding Rossmann-like Domain"/>
    <property type="match status" value="3"/>
</dbReference>
<comment type="catalytic activity">
    <reaction evidence="11">
        <text>a (3R)-hydroxyacyl-[ACP] = a (2E)-enoyl-[ACP] + H2O</text>
        <dbReference type="Rhea" id="RHEA:13097"/>
        <dbReference type="Rhea" id="RHEA-COMP:9925"/>
        <dbReference type="Rhea" id="RHEA-COMP:9945"/>
        <dbReference type="ChEBI" id="CHEBI:15377"/>
        <dbReference type="ChEBI" id="CHEBI:78784"/>
        <dbReference type="ChEBI" id="CHEBI:78827"/>
        <dbReference type="EC" id="4.2.1.59"/>
    </reaction>
    <physiologicalReaction direction="left-to-right" evidence="11">
        <dbReference type="Rhea" id="RHEA:13098"/>
    </physiologicalReaction>
</comment>
<comment type="catalytic activity">
    <reaction evidence="8">
        <text>(3R)-hydroxydodecanoyl-[ACP] = (2E)-dodecenoyl-[ACP] + H2O</text>
        <dbReference type="Rhea" id="RHEA:41876"/>
        <dbReference type="Rhea" id="RHEA-COMP:9642"/>
        <dbReference type="Rhea" id="RHEA-COMP:9643"/>
        <dbReference type="ChEBI" id="CHEBI:15377"/>
        <dbReference type="ChEBI" id="CHEBI:78470"/>
        <dbReference type="ChEBI" id="CHEBI:78472"/>
    </reaction>
    <physiologicalReaction direction="left-to-right" evidence="8">
        <dbReference type="Rhea" id="RHEA:41877"/>
    </physiologicalReaction>
</comment>
<comment type="catalytic activity">
    <reaction evidence="10">
        <text>(3R)-hydroxydecanoyl-[ACP] = (2E)-decenoyl-[ACP] + H2O</text>
        <dbReference type="Rhea" id="RHEA:41860"/>
        <dbReference type="Rhea" id="RHEA-COMP:9638"/>
        <dbReference type="Rhea" id="RHEA-COMP:9639"/>
        <dbReference type="ChEBI" id="CHEBI:15377"/>
        <dbReference type="ChEBI" id="CHEBI:78466"/>
        <dbReference type="ChEBI" id="CHEBI:78467"/>
    </reaction>
    <physiologicalReaction direction="left-to-right" evidence="10">
        <dbReference type="Rhea" id="RHEA:41861"/>
    </physiologicalReaction>
</comment>
<dbReference type="InterPro" id="IPR049552">
    <property type="entry name" value="PKS_DH_N"/>
</dbReference>
<keyword evidence="49" id="KW-1133">Transmembrane helix</keyword>
<dbReference type="InterPro" id="IPR001227">
    <property type="entry name" value="Ac_transferase_dom_sf"/>
</dbReference>
<keyword evidence="5" id="KW-0702">S-nitrosylation</keyword>
<evidence type="ECO:0000256" key="29">
    <source>
        <dbReference type="ARBA" id="ARBA00048281"/>
    </source>
</evidence>
<feature type="region of interest" description="C-terminal hotdog fold" evidence="47">
    <location>
        <begin position="1712"/>
        <end position="1857"/>
    </location>
</feature>
<dbReference type="Gene3D" id="3.40.50.1820">
    <property type="entry name" value="alpha/beta hydrolase"/>
    <property type="match status" value="1"/>
</dbReference>
<dbReference type="SMART" id="SM00825">
    <property type="entry name" value="PKS_KS"/>
    <property type="match status" value="1"/>
</dbReference>
<dbReference type="GO" id="GO:0004312">
    <property type="term" value="F:fatty acid synthase activity"/>
    <property type="evidence" value="ECO:0007669"/>
    <property type="project" value="TreeGrafter"/>
</dbReference>
<dbReference type="Gene3D" id="3.40.366.10">
    <property type="entry name" value="Malonyl-Coenzyme A Acyl Carrier Protein, domain 2"/>
    <property type="match status" value="1"/>
</dbReference>
<evidence type="ECO:0000256" key="46">
    <source>
        <dbReference type="ARBA" id="ARBA00049533"/>
    </source>
</evidence>
<evidence type="ECO:0000256" key="2">
    <source>
        <dbReference type="ARBA" id="ARBA00022450"/>
    </source>
</evidence>
<comment type="catalytic activity">
    <reaction evidence="7">
        <text>(3R)-hydroxyoctanoyl-[ACP] = (2E)-octenoyl-[ACP] + H2O</text>
        <dbReference type="Rhea" id="RHEA:41844"/>
        <dbReference type="Rhea" id="RHEA-COMP:9634"/>
        <dbReference type="Rhea" id="RHEA-COMP:9635"/>
        <dbReference type="ChEBI" id="CHEBI:15377"/>
        <dbReference type="ChEBI" id="CHEBI:78461"/>
        <dbReference type="ChEBI" id="CHEBI:78462"/>
    </reaction>
    <physiologicalReaction direction="left-to-right" evidence="7">
        <dbReference type="Rhea" id="RHEA:41845"/>
    </physiologicalReaction>
</comment>
<comment type="catalytic activity">
    <reaction evidence="21">
        <text>tetradecanoyl-[ACP] + malonyl-[ACP] + H(+) = 3-oxohexadecanoyl-[ACP] + holo-[ACP] + CO2</text>
        <dbReference type="Rhea" id="RHEA:41900"/>
        <dbReference type="Rhea" id="RHEA-COMP:9623"/>
        <dbReference type="Rhea" id="RHEA-COMP:9648"/>
        <dbReference type="Rhea" id="RHEA-COMP:9649"/>
        <dbReference type="Rhea" id="RHEA-COMP:9685"/>
        <dbReference type="ChEBI" id="CHEBI:15378"/>
        <dbReference type="ChEBI" id="CHEBI:16526"/>
        <dbReference type="ChEBI" id="CHEBI:64479"/>
        <dbReference type="ChEBI" id="CHEBI:78449"/>
        <dbReference type="ChEBI" id="CHEBI:78477"/>
        <dbReference type="ChEBI" id="CHEBI:78478"/>
    </reaction>
    <physiologicalReaction direction="left-to-right" evidence="21">
        <dbReference type="Rhea" id="RHEA:41901"/>
    </physiologicalReaction>
</comment>
<dbReference type="InterPro" id="IPR029058">
    <property type="entry name" value="AB_hydrolase_fold"/>
</dbReference>
<evidence type="ECO:0000256" key="25">
    <source>
        <dbReference type="ARBA" id="ARBA00047897"/>
    </source>
</evidence>
<comment type="catalytic activity">
    <reaction evidence="43">
        <text>3-oxooctanoyl-[ACP] + NADPH + H(+) = (3R)-hydroxyoctanoyl-[ACP] + NADP(+)</text>
        <dbReference type="Rhea" id="RHEA:41840"/>
        <dbReference type="Rhea" id="RHEA-COMP:9633"/>
        <dbReference type="Rhea" id="RHEA-COMP:9634"/>
        <dbReference type="ChEBI" id="CHEBI:15378"/>
        <dbReference type="ChEBI" id="CHEBI:57783"/>
        <dbReference type="ChEBI" id="CHEBI:58349"/>
        <dbReference type="ChEBI" id="CHEBI:78460"/>
        <dbReference type="ChEBI" id="CHEBI:78461"/>
    </reaction>
    <physiologicalReaction direction="left-to-right" evidence="43">
        <dbReference type="Rhea" id="RHEA:41841"/>
    </physiologicalReaction>
</comment>
<evidence type="ECO:0000259" key="52">
    <source>
        <dbReference type="PROSITE" id="PS52019"/>
    </source>
</evidence>
<dbReference type="InterPro" id="IPR014043">
    <property type="entry name" value="Acyl_transferase_dom"/>
</dbReference>
<dbReference type="Gene3D" id="3.40.47.10">
    <property type="match status" value="1"/>
</dbReference>
<dbReference type="Pfam" id="PF00109">
    <property type="entry name" value="ketoacyl-synt"/>
    <property type="match status" value="1"/>
</dbReference>
<dbReference type="SMART" id="SM00829">
    <property type="entry name" value="PKS_ER"/>
    <property type="match status" value="1"/>
</dbReference>
<dbReference type="InterPro" id="IPR014031">
    <property type="entry name" value="Ketoacyl_synth_C"/>
</dbReference>
<dbReference type="GO" id="GO:0016297">
    <property type="term" value="F:fatty acyl-[ACP] hydrolase activity"/>
    <property type="evidence" value="ECO:0007669"/>
    <property type="project" value="UniProtKB-EC"/>
</dbReference>
<keyword evidence="49" id="KW-0812">Transmembrane</keyword>
<dbReference type="InterPro" id="IPR036291">
    <property type="entry name" value="NAD(P)-bd_dom_sf"/>
</dbReference>
<dbReference type="Pfam" id="PF21089">
    <property type="entry name" value="PKS_DH_N"/>
    <property type="match status" value="1"/>
</dbReference>
<dbReference type="InterPro" id="IPR016036">
    <property type="entry name" value="Malonyl_transacylase_ACP-bd"/>
</dbReference>
<evidence type="ECO:0000256" key="36">
    <source>
        <dbReference type="ARBA" id="ARBA00048704"/>
    </source>
</evidence>
<evidence type="ECO:0000256" key="24">
    <source>
        <dbReference type="ARBA" id="ARBA00047810"/>
    </source>
</evidence>
<keyword evidence="6" id="KW-0663">Pyridoxal phosphate</keyword>
<feature type="transmembrane region" description="Helical" evidence="49">
    <location>
        <begin position="569"/>
        <end position="593"/>
    </location>
</feature>
<evidence type="ECO:0000256" key="5">
    <source>
        <dbReference type="ARBA" id="ARBA00022799"/>
    </source>
</evidence>
<evidence type="ECO:0000256" key="44">
    <source>
        <dbReference type="ARBA" id="ARBA00049449"/>
    </source>
</evidence>
<dbReference type="PROSITE" id="PS50075">
    <property type="entry name" value="CARRIER"/>
    <property type="match status" value="1"/>
</dbReference>
<comment type="catalytic activity">
    <reaction evidence="9">
        <text>(3R)-hydroxyhexanoyl-[ACP] = (2E)-hexenoyl-[ACP] + H2O</text>
        <dbReference type="Rhea" id="RHEA:41828"/>
        <dbReference type="Rhea" id="RHEA-COMP:9630"/>
        <dbReference type="Rhea" id="RHEA-COMP:9631"/>
        <dbReference type="ChEBI" id="CHEBI:15377"/>
        <dbReference type="ChEBI" id="CHEBI:78457"/>
        <dbReference type="ChEBI" id="CHEBI:78458"/>
    </reaction>
    <physiologicalReaction direction="left-to-right" evidence="9">
        <dbReference type="Rhea" id="RHEA:41829"/>
    </physiologicalReaction>
</comment>
<evidence type="ECO:0000256" key="19">
    <source>
        <dbReference type="ARBA" id="ARBA00047400"/>
    </source>
</evidence>
<dbReference type="GO" id="GO:0004316">
    <property type="term" value="F:3-oxoacyl-[acyl-carrier-protein] reductase (NADPH) activity"/>
    <property type="evidence" value="ECO:0007669"/>
    <property type="project" value="UniProtKB-EC"/>
</dbReference>
<dbReference type="OrthoDB" id="5963712at2759"/>
<dbReference type="SUPFAM" id="SSF47336">
    <property type="entry name" value="ACP-like"/>
    <property type="match status" value="1"/>
</dbReference>
<dbReference type="PROSITE" id="PS52019">
    <property type="entry name" value="PKS_MFAS_DH"/>
    <property type="match status" value="1"/>
</dbReference>
<evidence type="ECO:0000256" key="22">
    <source>
        <dbReference type="ARBA" id="ARBA00047500"/>
    </source>
</evidence>
<keyword evidence="54" id="KW-1185">Reference proteome</keyword>
<comment type="catalytic activity">
    <reaction evidence="27">
        <text>acetyl-[ACP] + malonyl-[ACP] + H(+) = 3-oxobutanoyl-[ACP] + holo-[ACP] + CO2</text>
        <dbReference type="Rhea" id="RHEA:41800"/>
        <dbReference type="Rhea" id="RHEA-COMP:9621"/>
        <dbReference type="Rhea" id="RHEA-COMP:9623"/>
        <dbReference type="Rhea" id="RHEA-COMP:9625"/>
        <dbReference type="Rhea" id="RHEA-COMP:9685"/>
        <dbReference type="ChEBI" id="CHEBI:15378"/>
        <dbReference type="ChEBI" id="CHEBI:16526"/>
        <dbReference type="ChEBI" id="CHEBI:64479"/>
        <dbReference type="ChEBI" id="CHEBI:78446"/>
        <dbReference type="ChEBI" id="CHEBI:78449"/>
        <dbReference type="ChEBI" id="CHEBI:78450"/>
    </reaction>
    <physiologicalReaction direction="left-to-right" evidence="27">
        <dbReference type="Rhea" id="RHEA:41801"/>
    </physiologicalReaction>
</comment>
<evidence type="ECO:0000256" key="41">
    <source>
        <dbReference type="ARBA" id="ARBA00049263"/>
    </source>
</evidence>
<evidence type="ECO:0000256" key="45">
    <source>
        <dbReference type="ARBA" id="ARBA00049521"/>
    </source>
</evidence>
<dbReference type="InterPro" id="IPR016039">
    <property type="entry name" value="Thiolase-like"/>
</dbReference>
<evidence type="ECO:0000256" key="20">
    <source>
        <dbReference type="ARBA" id="ARBA00047440"/>
    </source>
</evidence>
<feature type="transmembrane region" description="Helical" evidence="49">
    <location>
        <begin position="439"/>
        <end position="457"/>
    </location>
</feature>
<comment type="catalytic activity">
    <reaction evidence="22">
        <text>(2E)-butenoyl-[ACP] + NADPH + H(+) = butanoyl-[ACP] + NADP(+)</text>
        <dbReference type="Rhea" id="RHEA:41812"/>
        <dbReference type="Rhea" id="RHEA-COMP:9627"/>
        <dbReference type="Rhea" id="RHEA-COMP:9628"/>
        <dbReference type="ChEBI" id="CHEBI:15378"/>
        <dbReference type="ChEBI" id="CHEBI:57783"/>
        <dbReference type="ChEBI" id="CHEBI:58349"/>
        <dbReference type="ChEBI" id="CHEBI:78453"/>
        <dbReference type="ChEBI" id="CHEBI:78454"/>
    </reaction>
    <physiologicalReaction direction="left-to-right" evidence="22">
        <dbReference type="Rhea" id="RHEA:41813"/>
    </physiologicalReaction>
</comment>
<feature type="domain" description="PKS/mFAS DH" evidence="52">
    <location>
        <begin position="1562"/>
        <end position="1857"/>
    </location>
</feature>
<keyword evidence="2" id="KW-0596">Phosphopantetheine</keyword>
<comment type="catalytic activity">
    <reaction evidence="38">
        <text>(2E)-octadecenoyl-[ACP] + NADPH + H(+) = octadecanoyl-[ACP] + NADP(+)</text>
        <dbReference type="Rhea" id="RHEA:41928"/>
        <dbReference type="Rhea" id="RHEA-COMP:9655"/>
        <dbReference type="Rhea" id="RHEA-COMP:9656"/>
        <dbReference type="ChEBI" id="CHEBI:15378"/>
        <dbReference type="ChEBI" id="CHEBI:57783"/>
        <dbReference type="ChEBI" id="CHEBI:58349"/>
        <dbReference type="ChEBI" id="CHEBI:78489"/>
        <dbReference type="ChEBI" id="CHEBI:78495"/>
    </reaction>
    <physiologicalReaction direction="left-to-right" evidence="38">
        <dbReference type="Rhea" id="RHEA:41929"/>
    </physiologicalReaction>
</comment>
<evidence type="ECO:0000256" key="26">
    <source>
        <dbReference type="ARBA" id="ARBA00047953"/>
    </source>
</evidence>
<accession>A0A2B4T0K7</accession>
<feature type="domain" description="Carrier" evidence="50">
    <location>
        <begin position="2729"/>
        <end position="2805"/>
    </location>
</feature>
<comment type="catalytic activity">
    <reaction evidence="39">
        <text>decanoyl-[ACP] + malonyl-[ACP] + H(+) = 3-oxododecanoyl-[ACP] + holo-[ACP] + CO2</text>
        <dbReference type="Rhea" id="RHEA:41868"/>
        <dbReference type="Rhea" id="RHEA-COMP:9623"/>
        <dbReference type="Rhea" id="RHEA-COMP:9640"/>
        <dbReference type="Rhea" id="RHEA-COMP:9641"/>
        <dbReference type="Rhea" id="RHEA-COMP:9685"/>
        <dbReference type="ChEBI" id="CHEBI:15378"/>
        <dbReference type="ChEBI" id="CHEBI:16526"/>
        <dbReference type="ChEBI" id="CHEBI:64479"/>
        <dbReference type="ChEBI" id="CHEBI:78449"/>
        <dbReference type="ChEBI" id="CHEBI:78468"/>
        <dbReference type="ChEBI" id="CHEBI:78469"/>
    </reaction>
    <physiologicalReaction direction="left-to-right" evidence="39">
        <dbReference type="Rhea" id="RHEA:41869"/>
    </physiologicalReaction>
</comment>
<evidence type="ECO:0000256" key="13">
    <source>
        <dbReference type="ARBA" id="ARBA00023399"/>
    </source>
</evidence>
<dbReference type="PANTHER" id="PTHR43775:SF37">
    <property type="entry name" value="SI:DKEY-61P9.11"/>
    <property type="match status" value="1"/>
</dbReference>
<evidence type="ECO:0000256" key="31">
    <source>
        <dbReference type="ARBA" id="ARBA00048420"/>
    </source>
</evidence>
<evidence type="ECO:0000256" key="16">
    <source>
        <dbReference type="ARBA" id="ARBA00023442"/>
    </source>
</evidence>
<dbReference type="InterPro" id="IPR016035">
    <property type="entry name" value="Acyl_Trfase/lysoPLipase"/>
</dbReference>
<gene>
    <name evidence="53" type="primary">ppsC</name>
    <name evidence="53" type="ORF">AWC38_SpisGene1028</name>
</gene>
<dbReference type="SUPFAM" id="SSF53901">
    <property type="entry name" value="Thiolase-like"/>
    <property type="match status" value="1"/>
</dbReference>
<evidence type="ECO:0000256" key="27">
    <source>
        <dbReference type="ARBA" id="ARBA00047961"/>
    </source>
</evidence>
<evidence type="ECO:0000256" key="11">
    <source>
        <dbReference type="ARBA" id="ARBA00023394"/>
    </source>
</evidence>
<comment type="catalytic activity">
    <reaction evidence="12">
        <text>(3R)-hydroxytetradecanoyl-[ACP] = (2E)-tetradecenoyl-[ACP] + H2O</text>
        <dbReference type="Rhea" id="RHEA:41892"/>
        <dbReference type="Rhea" id="RHEA-COMP:9646"/>
        <dbReference type="Rhea" id="RHEA-COMP:9647"/>
        <dbReference type="ChEBI" id="CHEBI:15377"/>
        <dbReference type="ChEBI" id="CHEBI:78474"/>
        <dbReference type="ChEBI" id="CHEBI:78475"/>
    </reaction>
    <physiologicalReaction direction="left-to-right" evidence="12">
        <dbReference type="Rhea" id="RHEA:41893"/>
    </physiologicalReaction>
</comment>
<dbReference type="Pfam" id="PF08659">
    <property type="entry name" value="KR"/>
    <property type="match status" value="1"/>
</dbReference>
<dbReference type="PROSITE" id="PS00606">
    <property type="entry name" value="KS3_1"/>
    <property type="match status" value="1"/>
</dbReference>
<dbReference type="InterPro" id="IPR049900">
    <property type="entry name" value="PKS_mFAS_DH"/>
</dbReference>
<evidence type="ECO:0000256" key="43">
    <source>
        <dbReference type="ARBA" id="ARBA00049422"/>
    </source>
</evidence>
<name>A0A2B4T0K7_STYPI</name>
<comment type="catalytic activity">
    <reaction evidence="23">
        <text>dodecanoyl-[ACP] + malonyl-[ACP] + H(+) = 3-oxotetradecanoyl-[ACP] + holo-[ACP] + CO2</text>
        <dbReference type="Rhea" id="RHEA:41884"/>
        <dbReference type="Rhea" id="RHEA-COMP:9623"/>
        <dbReference type="Rhea" id="RHEA-COMP:9644"/>
        <dbReference type="Rhea" id="RHEA-COMP:9645"/>
        <dbReference type="Rhea" id="RHEA-COMP:9685"/>
        <dbReference type="ChEBI" id="CHEBI:15378"/>
        <dbReference type="ChEBI" id="CHEBI:16526"/>
        <dbReference type="ChEBI" id="CHEBI:64479"/>
        <dbReference type="ChEBI" id="CHEBI:65264"/>
        <dbReference type="ChEBI" id="CHEBI:78449"/>
        <dbReference type="ChEBI" id="CHEBI:78473"/>
    </reaction>
    <physiologicalReaction direction="left-to-right" evidence="23">
        <dbReference type="Rhea" id="RHEA:41885"/>
    </physiologicalReaction>
</comment>
<comment type="catalytic activity">
    <reaction evidence="45">
        <text>(2E)-decenoyl-[ACP] + NADPH + H(+) = decanoyl-[ACP] + NADP(+)</text>
        <dbReference type="Rhea" id="RHEA:41864"/>
        <dbReference type="Rhea" id="RHEA-COMP:9639"/>
        <dbReference type="Rhea" id="RHEA-COMP:9640"/>
        <dbReference type="ChEBI" id="CHEBI:15378"/>
        <dbReference type="ChEBI" id="CHEBI:57783"/>
        <dbReference type="ChEBI" id="CHEBI:58349"/>
        <dbReference type="ChEBI" id="CHEBI:78467"/>
        <dbReference type="ChEBI" id="CHEBI:78468"/>
    </reaction>
    <physiologicalReaction direction="left-to-right" evidence="45">
        <dbReference type="Rhea" id="RHEA:41865"/>
    </physiologicalReaction>
</comment>
<dbReference type="SUPFAM" id="SSF52151">
    <property type="entry name" value="FabD/lysophospholipase-like"/>
    <property type="match status" value="1"/>
</dbReference>
<comment type="catalytic activity">
    <reaction evidence="13">
        <text>(3R)-hydroxyoctadecanoyl-[ACP] = (2E)-octadecenoyl-[ACP] + H2O</text>
        <dbReference type="Rhea" id="RHEA:41924"/>
        <dbReference type="Rhea" id="RHEA-COMP:9654"/>
        <dbReference type="Rhea" id="RHEA-COMP:9655"/>
        <dbReference type="ChEBI" id="CHEBI:15377"/>
        <dbReference type="ChEBI" id="CHEBI:78488"/>
        <dbReference type="ChEBI" id="CHEBI:78489"/>
    </reaction>
    <physiologicalReaction direction="left-to-right" evidence="13">
        <dbReference type="Rhea" id="RHEA:41925"/>
    </physiologicalReaction>
</comment>
<dbReference type="Gene3D" id="3.30.70.3290">
    <property type="match status" value="1"/>
</dbReference>
<comment type="catalytic activity">
    <reaction evidence="25">
        <text>(2E)-hexenoyl-[ACP] + NADPH + H(+) = hexanoyl-[ACP] + NADP(+)</text>
        <dbReference type="Rhea" id="RHEA:41832"/>
        <dbReference type="Rhea" id="RHEA-COMP:9631"/>
        <dbReference type="Rhea" id="RHEA-COMP:9632"/>
        <dbReference type="ChEBI" id="CHEBI:15378"/>
        <dbReference type="ChEBI" id="CHEBI:57783"/>
        <dbReference type="ChEBI" id="CHEBI:58349"/>
        <dbReference type="ChEBI" id="CHEBI:78458"/>
        <dbReference type="ChEBI" id="CHEBI:78459"/>
    </reaction>
    <physiologicalReaction direction="left-to-right" evidence="25">
        <dbReference type="Rhea" id="RHEA:41833"/>
    </physiologicalReaction>
</comment>
<comment type="catalytic activity">
    <reaction evidence="41">
        <text>3-oxododecanoyl-[ACP] + NADPH + H(+) = (3R)-hydroxydodecanoyl-[ACP] + NADP(+)</text>
        <dbReference type="Rhea" id="RHEA:41872"/>
        <dbReference type="Rhea" id="RHEA-COMP:9641"/>
        <dbReference type="Rhea" id="RHEA-COMP:9642"/>
        <dbReference type="ChEBI" id="CHEBI:15378"/>
        <dbReference type="ChEBI" id="CHEBI:57783"/>
        <dbReference type="ChEBI" id="CHEBI:58349"/>
        <dbReference type="ChEBI" id="CHEBI:78469"/>
        <dbReference type="ChEBI" id="CHEBI:78470"/>
    </reaction>
    <physiologicalReaction direction="left-to-right" evidence="41">
        <dbReference type="Rhea" id="RHEA:41873"/>
    </physiologicalReaction>
</comment>
<dbReference type="InterPro" id="IPR018201">
    <property type="entry name" value="Ketoacyl_synth_AS"/>
</dbReference>
<evidence type="ECO:0000256" key="32">
    <source>
        <dbReference type="ARBA" id="ARBA00048506"/>
    </source>
</evidence>
<feature type="active site" description="Proton donor; for dehydratase activity" evidence="47">
    <location>
        <position position="1775"/>
    </location>
</feature>
<evidence type="ECO:0000256" key="9">
    <source>
        <dbReference type="ARBA" id="ARBA00023373"/>
    </source>
</evidence>
<dbReference type="SMART" id="SM00822">
    <property type="entry name" value="PKS_KR"/>
    <property type="match status" value="1"/>
</dbReference>
<dbReference type="InterPro" id="IPR011032">
    <property type="entry name" value="GroES-like_sf"/>
</dbReference>
<dbReference type="GO" id="GO:0141148">
    <property type="term" value="F:enoyl-[acyl-carrier-protein] reductase (NADPH) activity"/>
    <property type="evidence" value="ECO:0007669"/>
    <property type="project" value="UniProtKB-EC"/>
</dbReference>
<dbReference type="InterPro" id="IPR020807">
    <property type="entry name" value="PKS_DH"/>
</dbReference>
<evidence type="ECO:0000256" key="8">
    <source>
        <dbReference type="ARBA" id="ARBA00023351"/>
    </source>
</evidence>
<organism evidence="53 54">
    <name type="scientific">Stylophora pistillata</name>
    <name type="common">Smooth cauliflower coral</name>
    <dbReference type="NCBI Taxonomy" id="50429"/>
    <lineage>
        <taxon>Eukaryota</taxon>
        <taxon>Metazoa</taxon>
        <taxon>Cnidaria</taxon>
        <taxon>Anthozoa</taxon>
        <taxon>Hexacorallia</taxon>
        <taxon>Scleractinia</taxon>
        <taxon>Astrocoeniina</taxon>
        <taxon>Pocilloporidae</taxon>
        <taxon>Stylophora</taxon>
    </lineage>
</organism>
<evidence type="ECO:0000256" key="14">
    <source>
        <dbReference type="ARBA" id="ARBA00023401"/>
    </source>
</evidence>
<dbReference type="SUPFAM" id="SSF55048">
    <property type="entry name" value="Probable ACP-binding domain of malonyl-CoA ACP transacylase"/>
    <property type="match status" value="1"/>
</dbReference>
<evidence type="ECO:0000256" key="39">
    <source>
        <dbReference type="ARBA" id="ARBA00049109"/>
    </source>
</evidence>
<evidence type="ECO:0000256" key="38">
    <source>
        <dbReference type="ARBA" id="ARBA00049019"/>
    </source>
</evidence>
<keyword evidence="4" id="KW-0808">Transferase</keyword>
<comment type="catalytic activity">
    <reaction evidence="40">
        <text>(2E)-tetradecenoyl-[ACP] + NADPH + H(+) = tetradecanoyl-[ACP] + NADP(+)</text>
        <dbReference type="Rhea" id="RHEA:41896"/>
        <dbReference type="Rhea" id="RHEA-COMP:9647"/>
        <dbReference type="Rhea" id="RHEA-COMP:9648"/>
        <dbReference type="ChEBI" id="CHEBI:15378"/>
        <dbReference type="ChEBI" id="CHEBI:57783"/>
        <dbReference type="ChEBI" id="CHEBI:58349"/>
        <dbReference type="ChEBI" id="CHEBI:78475"/>
        <dbReference type="ChEBI" id="CHEBI:78477"/>
    </reaction>
    <physiologicalReaction direction="left-to-right" evidence="40">
        <dbReference type="Rhea" id="RHEA:41897"/>
    </physiologicalReaction>
</comment>
<comment type="catalytic activity">
    <reaction evidence="29">
        <text>(2E)-dodecenoyl-[ACP] + NADPH + H(+) = dodecanoyl-[ACP] + NADP(+)</text>
        <dbReference type="Rhea" id="RHEA:41880"/>
        <dbReference type="Rhea" id="RHEA-COMP:9643"/>
        <dbReference type="Rhea" id="RHEA-COMP:9644"/>
        <dbReference type="ChEBI" id="CHEBI:15378"/>
        <dbReference type="ChEBI" id="CHEBI:57783"/>
        <dbReference type="ChEBI" id="CHEBI:58349"/>
        <dbReference type="ChEBI" id="CHEBI:65264"/>
        <dbReference type="ChEBI" id="CHEBI:78472"/>
    </reaction>
    <physiologicalReaction direction="left-to-right" evidence="29">
        <dbReference type="Rhea" id="RHEA:41881"/>
    </physiologicalReaction>
</comment>
<dbReference type="InterPro" id="IPR020843">
    <property type="entry name" value="ER"/>
</dbReference>
<dbReference type="GO" id="GO:0019171">
    <property type="term" value="F:(3R)-hydroxyacyl-[acyl-carrier-protein] dehydratase activity"/>
    <property type="evidence" value="ECO:0007669"/>
    <property type="project" value="UniProtKB-EC"/>
</dbReference>
<keyword evidence="49" id="KW-0472">Membrane</keyword>
<dbReference type="InterPro" id="IPR042104">
    <property type="entry name" value="PKS_dehydratase_sf"/>
</dbReference>
<dbReference type="Pfam" id="PF22621">
    <property type="entry name" value="CurL-like_PKS_C"/>
    <property type="match status" value="1"/>
</dbReference>
<dbReference type="InterPro" id="IPR049551">
    <property type="entry name" value="PKS_DH_C"/>
</dbReference>
<proteinExistence type="predicted"/>
<evidence type="ECO:0000256" key="48">
    <source>
        <dbReference type="SAM" id="MobiDB-lite"/>
    </source>
</evidence>
<dbReference type="SUPFAM" id="SSF51735">
    <property type="entry name" value="NAD(P)-binding Rossmann-fold domains"/>
    <property type="match status" value="3"/>
</dbReference>
<keyword evidence="3" id="KW-0597">Phosphoprotein</keyword>
<evidence type="ECO:0000256" key="37">
    <source>
        <dbReference type="ARBA" id="ARBA00048935"/>
    </source>
</evidence>
<dbReference type="Pfam" id="PF02801">
    <property type="entry name" value="Ketoacyl-synt_C"/>
    <property type="match status" value="1"/>
</dbReference>
<dbReference type="InterPro" id="IPR009081">
    <property type="entry name" value="PP-bd_ACP"/>
</dbReference>
<dbReference type="GO" id="GO:0004313">
    <property type="term" value="F:[acyl-carrier-protein] S-acetyltransferase activity"/>
    <property type="evidence" value="ECO:0007669"/>
    <property type="project" value="UniProtKB-EC"/>
</dbReference>
<dbReference type="SUPFAM" id="SSF50129">
    <property type="entry name" value="GroES-like"/>
    <property type="match status" value="1"/>
</dbReference>
<comment type="catalytic activity">
    <reaction evidence="35">
        <text>holo-[ACP] + acetyl-CoA = acetyl-[ACP] + CoA</text>
        <dbReference type="Rhea" id="RHEA:41788"/>
        <dbReference type="Rhea" id="RHEA-COMP:9621"/>
        <dbReference type="Rhea" id="RHEA-COMP:9685"/>
        <dbReference type="ChEBI" id="CHEBI:57287"/>
        <dbReference type="ChEBI" id="CHEBI:57288"/>
        <dbReference type="ChEBI" id="CHEBI:64479"/>
        <dbReference type="ChEBI" id="CHEBI:78446"/>
        <dbReference type="EC" id="2.3.1.38"/>
    </reaction>
    <physiologicalReaction direction="left-to-right" evidence="35">
        <dbReference type="Rhea" id="RHEA:41789"/>
    </physiologicalReaction>
</comment>
<comment type="catalytic activity">
    <reaction evidence="26">
        <text>3-oxobutanoyl-[ACP] + NADPH + H(+) = (3R)-hydroxybutanoyl-[ACP] + NADP(+)</text>
        <dbReference type="Rhea" id="RHEA:41804"/>
        <dbReference type="Rhea" id="RHEA-COMP:9625"/>
        <dbReference type="Rhea" id="RHEA-COMP:9626"/>
        <dbReference type="ChEBI" id="CHEBI:15378"/>
        <dbReference type="ChEBI" id="CHEBI:57783"/>
        <dbReference type="ChEBI" id="CHEBI:58349"/>
        <dbReference type="ChEBI" id="CHEBI:78450"/>
        <dbReference type="ChEBI" id="CHEBI:78451"/>
    </reaction>
    <physiologicalReaction direction="left-to-right" evidence="26">
        <dbReference type="Rhea" id="RHEA:41805"/>
    </physiologicalReaction>
</comment>
<dbReference type="SMART" id="SM00826">
    <property type="entry name" value="PKS_DH"/>
    <property type="match status" value="1"/>
</dbReference>
<dbReference type="Gene3D" id="3.90.180.10">
    <property type="entry name" value="Medium-chain alcohol dehydrogenases, catalytic domain"/>
    <property type="match status" value="1"/>
</dbReference>
<comment type="caution">
    <text evidence="53">The sequence shown here is derived from an EMBL/GenBank/DDBJ whole genome shotgun (WGS) entry which is preliminary data.</text>
</comment>
<evidence type="ECO:0000256" key="1">
    <source>
        <dbReference type="ARBA" id="ARBA00005189"/>
    </source>
</evidence>
<comment type="catalytic activity">
    <reaction evidence="42">
        <text>3-oxohexadecanoyl-[ACP] + NADPH + H(+) = (3R)-hydroxyhexadecanoyl-[ACP] + NADP(+)</text>
        <dbReference type="Rhea" id="RHEA:41904"/>
        <dbReference type="Rhea" id="RHEA-COMP:9649"/>
        <dbReference type="Rhea" id="RHEA-COMP:9650"/>
        <dbReference type="ChEBI" id="CHEBI:15378"/>
        <dbReference type="ChEBI" id="CHEBI:57783"/>
        <dbReference type="ChEBI" id="CHEBI:58349"/>
        <dbReference type="ChEBI" id="CHEBI:78478"/>
        <dbReference type="ChEBI" id="CHEBI:78480"/>
    </reaction>
    <physiologicalReaction direction="left-to-right" evidence="42">
        <dbReference type="Rhea" id="RHEA:41905"/>
    </physiologicalReaction>
</comment>
<comment type="catalytic activity">
    <reaction evidence="34">
        <text>a 2,3-saturated acyl-[ACP] + NADP(+) = a (2E)-enoyl-[ACP] + NADPH + H(+)</text>
        <dbReference type="Rhea" id="RHEA:22564"/>
        <dbReference type="Rhea" id="RHEA-COMP:9925"/>
        <dbReference type="Rhea" id="RHEA-COMP:9926"/>
        <dbReference type="ChEBI" id="CHEBI:15378"/>
        <dbReference type="ChEBI" id="CHEBI:57783"/>
        <dbReference type="ChEBI" id="CHEBI:58349"/>
        <dbReference type="ChEBI" id="CHEBI:78784"/>
        <dbReference type="ChEBI" id="CHEBI:78785"/>
        <dbReference type="EC" id="1.3.1.39"/>
    </reaction>
    <physiologicalReaction direction="right-to-left" evidence="34">
        <dbReference type="Rhea" id="RHEA:22566"/>
    </physiologicalReaction>
</comment>
<dbReference type="STRING" id="50429.A0A2B4T0K7"/>
<comment type="catalytic activity">
    <reaction evidence="44">
        <text>butanoyl-[ACP] + malonyl-[ACP] + H(+) = 3-oxohexanoyl-[ACP] + holo-[ACP] + CO2</text>
        <dbReference type="Rhea" id="RHEA:41820"/>
        <dbReference type="Rhea" id="RHEA-COMP:9623"/>
        <dbReference type="Rhea" id="RHEA-COMP:9628"/>
        <dbReference type="Rhea" id="RHEA-COMP:9629"/>
        <dbReference type="Rhea" id="RHEA-COMP:9685"/>
        <dbReference type="ChEBI" id="CHEBI:15378"/>
        <dbReference type="ChEBI" id="CHEBI:16526"/>
        <dbReference type="ChEBI" id="CHEBI:64479"/>
        <dbReference type="ChEBI" id="CHEBI:78449"/>
        <dbReference type="ChEBI" id="CHEBI:78454"/>
        <dbReference type="ChEBI" id="CHEBI:78456"/>
    </reaction>
    <physiologicalReaction direction="left-to-right" evidence="44">
        <dbReference type="Rhea" id="RHEA:41821"/>
    </physiologicalReaction>
</comment>
<dbReference type="PANTHER" id="PTHR43775">
    <property type="entry name" value="FATTY ACID SYNTHASE"/>
    <property type="match status" value="1"/>
</dbReference>
<comment type="pathway">
    <text evidence="1">Lipid metabolism.</text>
</comment>
<feature type="transmembrane region" description="Helical" evidence="49">
    <location>
        <begin position="534"/>
        <end position="557"/>
    </location>
</feature>
<feature type="region of interest" description="Disordered" evidence="48">
    <location>
        <begin position="2812"/>
        <end position="2841"/>
    </location>
</feature>
<evidence type="ECO:0000256" key="21">
    <source>
        <dbReference type="ARBA" id="ARBA00047451"/>
    </source>
</evidence>
<dbReference type="Proteomes" id="UP000225706">
    <property type="component" value="Unassembled WGS sequence"/>
</dbReference>
<dbReference type="UniPathway" id="UPA00094"/>
<evidence type="ECO:0000256" key="10">
    <source>
        <dbReference type="ARBA" id="ARBA00023388"/>
    </source>
</evidence>
<dbReference type="Gene3D" id="3.10.129.110">
    <property type="entry name" value="Polyketide synthase dehydratase"/>
    <property type="match status" value="1"/>
</dbReference>
<feature type="transmembrane region" description="Helical" evidence="49">
    <location>
        <begin position="239"/>
        <end position="260"/>
    </location>
</feature>
<evidence type="ECO:0000256" key="7">
    <source>
        <dbReference type="ARBA" id="ARBA00023332"/>
    </source>
</evidence>
<feature type="domain" description="Ketosynthase family 3 (KS3)" evidence="51">
    <location>
        <begin position="631"/>
        <end position="1064"/>
    </location>
</feature>
<evidence type="ECO:0000256" key="3">
    <source>
        <dbReference type="ARBA" id="ARBA00022553"/>
    </source>
</evidence>
<dbReference type="SUPFAM" id="SSF53474">
    <property type="entry name" value="alpha/beta-Hydrolases"/>
    <property type="match status" value="1"/>
</dbReference>
<comment type="catalytic activity">
    <reaction evidence="33">
        <text>3-oxohexanoyl-[ACP] + NADPH + H(+) = (3R)-hydroxyhexanoyl-[ACP] + NADP(+)</text>
        <dbReference type="Rhea" id="RHEA:41824"/>
        <dbReference type="Rhea" id="RHEA-COMP:9629"/>
        <dbReference type="Rhea" id="RHEA-COMP:9630"/>
        <dbReference type="ChEBI" id="CHEBI:15378"/>
        <dbReference type="ChEBI" id="CHEBI:57783"/>
        <dbReference type="ChEBI" id="CHEBI:58349"/>
        <dbReference type="ChEBI" id="CHEBI:78456"/>
        <dbReference type="ChEBI" id="CHEBI:78457"/>
    </reaction>
    <physiologicalReaction direction="left-to-right" evidence="33">
        <dbReference type="Rhea" id="RHEA:41825"/>
    </physiologicalReaction>
</comment>
<comment type="catalytic activity">
    <reaction evidence="37">
        <text>3-oxotetradecanoyl-[ACP] + NADPH + H(+) = (3R)-hydroxytetradecanoyl-[ACP] + NADP(+)</text>
        <dbReference type="Rhea" id="RHEA:41888"/>
        <dbReference type="Rhea" id="RHEA-COMP:9645"/>
        <dbReference type="Rhea" id="RHEA-COMP:9646"/>
        <dbReference type="ChEBI" id="CHEBI:15378"/>
        <dbReference type="ChEBI" id="CHEBI:57783"/>
        <dbReference type="ChEBI" id="CHEBI:58349"/>
        <dbReference type="ChEBI" id="CHEBI:78473"/>
        <dbReference type="ChEBI" id="CHEBI:78474"/>
    </reaction>
    <physiologicalReaction direction="left-to-right" evidence="37">
        <dbReference type="Rhea" id="RHEA:41889"/>
    </physiologicalReaction>
</comment>
<dbReference type="Pfam" id="PF00698">
    <property type="entry name" value="Acyl_transf_1"/>
    <property type="match status" value="1"/>
</dbReference>
<dbReference type="SMART" id="SM00827">
    <property type="entry name" value="PKS_AT"/>
    <property type="match status" value="1"/>
</dbReference>